<name>A0A0F8W836_9EURO</name>
<dbReference type="PANTHER" id="PTHR15503:SF29">
    <property type="entry name" value="CCHC-TYPE DOMAIN-CONTAINING PROTEIN-RELATED"/>
    <property type="match status" value="1"/>
</dbReference>
<dbReference type="OrthoDB" id="4499277at2759"/>
<dbReference type="AlphaFoldDB" id="A0A0F8W836"/>
<evidence type="ECO:0000313" key="2">
    <source>
        <dbReference type="Proteomes" id="UP000034947"/>
    </source>
</evidence>
<protein>
    <submittedName>
        <fullName evidence="1">Uncharacterized protein</fullName>
    </submittedName>
</protein>
<sequence length="161" mass="17840">MKISVLYNILLKASPQCLDSCPEPLKNQDIARVSVAACATYACRGYQMFAATVADIEAALNPVTVTESELREQLPPEFTEFYDVFLLKEAERLPPHQSNDHEIKLLPGKTLPFGSLYGMSRDKLKVLKEWIKENLRKGFICPSSSPAVSPILFVKKPGGGL</sequence>
<evidence type="ECO:0000313" key="1">
    <source>
        <dbReference type="EMBL" id="KKK14035.1"/>
    </source>
</evidence>
<dbReference type="SUPFAM" id="SSF56672">
    <property type="entry name" value="DNA/RNA polymerases"/>
    <property type="match status" value="1"/>
</dbReference>
<dbReference type="Gene3D" id="3.10.10.10">
    <property type="entry name" value="HIV Type 1 Reverse Transcriptase, subunit A, domain 1"/>
    <property type="match status" value="1"/>
</dbReference>
<organism evidence="1 2">
    <name type="scientific">Aspergillus ochraceoroseus</name>
    <dbReference type="NCBI Taxonomy" id="138278"/>
    <lineage>
        <taxon>Eukaryota</taxon>
        <taxon>Fungi</taxon>
        <taxon>Dikarya</taxon>
        <taxon>Ascomycota</taxon>
        <taxon>Pezizomycotina</taxon>
        <taxon>Eurotiomycetes</taxon>
        <taxon>Eurotiomycetidae</taxon>
        <taxon>Eurotiales</taxon>
        <taxon>Aspergillaceae</taxon>
        <taxon>Aspergillus</taxon>
        <taxon>Aspergillus subgen. Nidulantes</taxon>
    </lineage>
</organism>
<proteinExistence type="predicted"/>
<dbReference type="Proteomes" id="UP000034947">
    <property type="component" value="Unassembled WGS sequence"/>
</dbReference>
<dbReference type="EMBL" id="JYKN01003094">
    <property type="protein sequence ID" value="KKK14035.1"/>
    <property type="molecule type" value="Genomic_DNA"/>
</dbReference>
<dbReference type="InterPro" id="IPR032567">
    <property type="entry name" value="RTL1-rel"/>
</dbReference>
<comment type="caution">
    <text evidence="1">The sequence shown here is derived from an EMBL/GenBank/DDBJ whole genome shotgun (WGS) entry which is preliminary data.</text>
</comment>
<gene>
    <name evidence="1" type="ORF">AOCH_007495</name>
</gene>
<keyword evidence="2" id="KW-1185">Reference proteome</keyword>
<accession>A0A0F8W836</accession>
<dbReference type="PANTHER" id="PTHR15503">
    <property type="entry name" value="LDOC1 RELATED"/>
    <property type="match status" value="1"/>
</dbReference>
<dbReference type="InterPro" id="IPR043502">
    <property type="entry name" value="DNA/RNA_pol_sf"/>
</dbReference>
<reference evidence="1 2" key="1">
    <citation type="submission" date="2015-02" db="EMBL/GenBank/DDBJ databases">
        <title>Draft Genome Sequences of Two Closely-Related Aflatoxigenic Aspergillus Species Obtained from the Cote d'Ivoire.</title>
        <authorList>
            <person name="Moore G.G."/>
            <person name="Beltz S.B."/>
            <person name="Mack B.M."/>
        </authorList>
    </citation>
    <scope>NUCLEOTIDE SEQUENCE [LARGE SCALE GENOMIC DNA]</scope>
    <source>
        <strain evidence="1 2">SRRC1432</strain>
    </source>
</reference>